<feature type="compositionally biased region" description="Polar residues" evidence="1">
    <location>
        <begin position="340"/>
        <end position="353"/>
    </location>
</feature>
<name>A0A518IFQ2_9PLAN</name>
<evidence type="ECO:0000256" key="1">
    <source>
        <dbReference type="SAM" id="MobiDB-lite"/>
    </source>
</evidence>
<feature type="region of interest" description="Disordered" evidence="1">
    <location>
        <begin position="205"/>
        <end position="251"/>
    </location>
</feature>
<organism evidence="3 4">
    <name type="scientific">Gimesia fumaroli</name>
    <dbReference type="NCBI Taxonomy" id="2527976"/>
    <lineage>
        <taxon>Bacteria</taxon>
        <taxon>Pseudomonadati</taxon>
        <taxon>Planctomycetota</taxon>
        <taxon>Planctomycetia</taxon>
        <taxon>Planctomycetales</taxon>
        <taxon>Planctomycetaceae</taxon>
        <taxon>Gimesia</taxon>
    </lineage>
</organism>
<feature type="region of interest" description="Disordered" evidence="1">
    <location>
        <begin position="43"/>
        <end position="67"/>
    </location>
</feature>
<evidence type="ECO:0000256" key="2">
    <source>
        <dbReference type="SAM" id="SignalP"/>
    </source>
</evidence>
<dbReference type="RefSeq" id="WP_145311291.1">
    <property type="nucleotide sequence ID" value="NZ_CP037452.1"/>
</dbReference>
<evidence type="ECO:0000313" key="3">
    <source>
        <dbReference type="EMBL" id="QDV51905.1"/>
    </source>
</evidence>
<feature type="chain" id="PRO_5022191448" evidence="2">
    <location>
        <begin position="27"/>
        <end position="367"/>
    </location>
</feature>
<accession>A0A518IFQ2</accession>
<dbReference type="Proteomes" id="UP000318313">
    <property type="component" value="Chromosome"/>
</dbReference>
<keyword evidence="2" id="KW-0732">Signal</keyword>
<feature type="region of interest" description="Disordered" evidence="1">
    <location>
        <begin position="340"/>
        <end position="367"/>
    </location>
</feature>
<dbReference type="EMBL" id="CP037452">
    <property type="protein sequence ID" value="QDV51905.1"/>
    <property type="molecule type" value="Genomic_DNA"/>
</dbReference>
<gene>
    <name evidence="3" type="ORF">Enr17x_39640</name>
</gene>
<protein>
    <submittedName>
        <fullName evidence="3">Uncharacterized protein</fullName>
    </submittedName>
</protein>
<dbReference type="AlphaFoldDB" id="A0A518IFQ2"/>
<dbReference type="PROSITE" id="PS51257">
    <property type="entry name" value="PROKAR_LIPOPROTEIN"/>
    <property type="match status" value="1"/>
</dbReference>
<evidence type="ECO:0000313" key="4">
    <source>
        <dbReference type="Proteomes" id="UP000318313"/>
    </source>
</evidence>
<dbReference type="OrthoDB" id="243962at2"/>
<sequence precursor="true">MTMPYKKTVSLFACLLSLTGSYGCQSAQQKVYQQAARPSTEYQAAPYSQMEPSHPGSGKFFNEPAPAPVDNSFPPAAPPSLNVPVPEKQTNNGGPLIQRTSQEEVAEDQEYFKSVFSSEPVEPAQKHLGLVPRYSTVSSSVSEKVKQMNGKVKGFYSKMKSHVKTPEWIRKVSGSHVVVQEEEVFCTDMSCIETAPVFEELPAESVPVDSDPVGPQPVIPQPKQLQPEFPQPEPQEKNNLPRLPPPGETTHWDNNWRVSATLEQLPVDNYSTSEDQLEQWPHSKQRMQSNAQAFQLKKTVPVSTPQFIPNEPQQKHPSQLTVPAMISQEQSGPIRKIGLQNSQNAKNSATYSPYTPLPARATSRTGY</sequence>
<reference evidence="3 4" key="1">
    <citation type="submission" date="2019-03" db="EMBL/GenBank/DDBJ databases">
        <title>Deep-cultivation of Planctomycetes and their phenomic and genomic characterization uncovers novel biology.</title>
        <authorList>
            <person name="Wiegand S."/>
            <person name="Jogler M."/>
            <person name="Boedeker C."/>
            <person name="Pinto D."/>
            <person name="Vollmers J."/>
            <person name="Rivas-Marin E."/>
            <person name="Kohn T."/>
            <person name="Peeters S.H."/>
            <person name="Heuer A."/>
            <person name="Rast P."/>
            <person name="Oberbeckmann S."/>
            <person name="Bunk B."/>
            <person name="Jeske O."/>
            <person name="Meyerdierks A."/>
            <person name="Storesund J.E."/>
            <person name="Kallscheuer N."/>
            <person name="Luecker S."/>
            <person name="Lage O.M."/>
            <person name="Pohl T."/>
            <person name="Merkel B.J."/>
            <person name="Hornburger P."/>
            <person name="Mueller R.-W."/>
            <person name="Bruemmer F."/>
            <person name="Labrenz M."/>
            <person name="Spormann A.M."/>
            <person name="Op den Camp H."/>
            <person name="Overmann J."/>
            <person name="Amann R."/>
            <person name="Jetten M.S.M."/>
            <person name="Mascher T."/>
            <person name="Medema M.H."/>
            <person name="Devos D.P."/>
            <person name="Kaster A.-K."/>
            <person name="Ovreas L."/>
            <person name="Rohde M."/>
            <person name="Galperin M.Y."/>
            <person name="Jogler C."/>
        </authorList>
    </citation>
    <scope>NUCLEOTIDE SEQUENCE [LARGE SCALE GENOMIC DNA]</scope>
    <source>
        <strain evidence="3 4">Enr17</strain>
    </source>
</reference>
<keyword evidence="4" id="KW-1185">Reference proteome</keyword>
<dbReference type="KEGG" id="gfm:Enr17x_39640"/>
<feature type="signal peptide" evidence="2">
    <location>
        <begin position="1"/>
        <end position="26"/>
    </location>
</feature>
<proteinExistence type="predicted"/>